<comment type="caution">
    <text evidence="20">The sequence shown here is derived from an EMBL/GenBank/DDBJ whole genome shotgun (WGS) entry which is preliminary data.</text>
</comment>
<accession>A0A4U5M010</accession>
<protein>
    <recommendedName>
        <fullName evidence="6">medium-chain acyl-CoA dehydrogenase</fullName>
        <ecNumber evidence="6">1.3.8.7</ecNumber>
    </recommendedName>
</protein>
<dbReference type="OrthoDB" id="434771at2759"/>
<evidence type="ECO:0000256" key="15">
    <source>
        <dbReference type="ARBA" id="ARBA00059733"/>
    </source>
</evidence>
<comment type="catalytic activity">
    <reaction evidence="14">
        <text>a medium-chain 2,3-saturated fatty acyl-CoA + oxidized [electron-transfer flavoprotein] + H(+) = a medium-chain (2E)-enoyl-CoA + reduced [electron-transfer flavoprotein]</text>
        <dbReference type="Rhea" id="RHEA:14477"/>
        <dbReference type="Rhea" id="RHEA-COMP:10685"/>
        <dbReference type="Rhea" id="RHEA-COMP:10686"/>
        <dbReference type="ChEBI" id="CHEBI:15378"/>
        <dbReference type="ChEBI" id="CHEBI:57692"/>
        <dbReference type="ChEBI" id="CHEBI:58307"/>
        <dbReference type="ChEBI" id="CHEBI:83723"/>
        <dbReference type="ChEBI" id="CHEBI:83726"/>
        <dbReference type="EC" id="1.3.8.7"/>
    </reaction>
</comment>
<evidence type="ECO:0000256" key="1">
    <source>
        <dbReference type="ARBA" id="ARBA00001974"/>
    </source>
</evidence>
<evidence type="ECO:0000256" key="8">
    <source>
        <dbReference type="ARBA" id="ARBA00022827"/>
    </source>
</evidence>
<dbReference type="InterPro" id="IPR009100">
    <property type="entry name" value="AcylCoA_DH/oxidase_NM_dom_sf"/>
</dbReference>
<comment type="cofactor">
    <cofactor evidence="1 16">
        <name>FAD</name>
        <dbReference type="ChEBI" id="CHEBI:57692"/>
    </cofactor>
</comment>
<evidence type="ECO:0000256" key="9">
    <source>
        <dbReference type="ARBA" id="ARBA00022832"/>
    </source>
</evidence>
<dbReference type="Gene3D" id="1.20.140.10">
    <property type="entry name" value="Butyryl-CoA Dehydrogenase, subunit A, domain 3"/>
    <property type="match status" value="1"/>
</dbReference>
<dbReference type="Pfam" id="PF02771">
    <property type="entry name" value="Acyl-CoA_dh_N"/>
    <property type="match status" value="1"/>
</dbReference>
<feature type="domain" description="Acyl-CoA dehydrogenase/oxidase C-terminal" evidence="17">
    <location>
        <begin position="276"/>
        <end position="425"/>
    </location>
</feature>
<comment type="subcellular location">
    <subcellularLocation>
        <location evidence="2">Mitochondrion matrix</location>
    </subcellularLocation>
</comment>
<gene>
    <name evidence="20" type="ORF">L596_028942</name>
</gene>
<evidence type="ECO:0000256" key="7">
    <source>
        <dbReference type="ARBA" id="ARBA00022630"/>
    </source>
</evidence>
<dbReference type="GO" id="GO:0050660">
    <property type="term" value="F:flavin adenine dinucleotide binding"/>
    <property type="evidence" value="ECO:0007669"/>
    <property type="project" value="InterPro"/>
</dbReference>
<evidence type="ECO:0000256" key="14">
    <source>
        <dbReference type="ARBA" id="ARBA00047882"/>
    </source>
</evidence>
<dbReference type="InterPro" id="IPR046373">
    <property type="entry name" value="Acyl-CoA_Oxase/DH_mid-dom_sf"/>
</dbReference>
<keyword evidence="8 16" id="KW-0274">FAD</keyword>
<dbReference type="FunFam" id="1.20.140.10:FF:000011">
    <property type="entry name" value="Medium-chain specific acyl-CoA dehydrogenase, mitochondrial"/>
    <property type="match status" value="1"/>
</dbReference>
<keyword evidence="9" id="KW-0276">Fatty acid metabolism</keyword>
<evidence type="ECO:0000313" key="20">
    <source>
        <dbReference type="EMBL" id="TKR61892.1"/>
    </source>
</evidence>
<dbReference type="GO" id="GO:0006631">
    <property type="term" value="P:fatty acid metabolic process"/>
    <property type="evidence" value="ECO:0007669"/>
    <property type="project" value="UniProtKB-KW"/>
</dbReference>
<dbReference type="InterPro" id="IPR013786">
    <property type="entry name" value="AcylCoA_DH/ox_N"/>
</dbReference>
<dbReference type="Pfam" id="PF02770">
    <property type="entry name" value="Acyl-CoA_dh_M"/>
    <property type="match status" value="1"/>
</dbReference>
<evidence type="ECO:0000256" key="4">
    <source>
        <dbReference type="ARBA" id="ARBA00009347"/>
    </source>
</evidence>
<dbReference type="PIRSF" id="PIRSF016578">
    <property type="entry name" value="HsaA"/>
    <property type="match status" value="1"/>
</dbReference>
<evidence type="ECO:0000256" key="3">
    <source>
        <dbReference type="ARBA" id="ARBA00005198"/>
    </source>
</evidence>
<sequence>MCIINGVPQASGSFLASLFTSFFEMLSNRVLSGLSRTANRSGVRMMSFDLSDTQREYQAAALKFSKEVMLPAAAHHDVTGEFPWEIVKQAHSLGLMNPQIPEECGGPGLNNVETALVVEALSYGCSGIQLAIMGPSLAIAPVLIAGNPEQKKKYLGMLAEEPLIASYCVSEPGAGSDVNGVKTRAEKKGDEWVINGSKMWITGGGYAKWFFVLARTNPDPKCPPGKAFTAFVVDGDATGISRGKKEINMGQRCADTRAITFEDVRVPAANVLGAEGAGFKVAMAAFDLTRPGVAAGALGVAWRALDEASKYSLERKTFGTQIANHQGVSFMLADMAINLELARLITYRAANDVDKGVRSSYYASIAKCFAADTANTAAANAVQIFGGNGFNTEYPVEKLMRDAKIYQIYEGTSQIQRMVIARTLLQTVAQTGTASTF</sequence>
<dbReference type="Pfam" id="PF00441">
    <property type="entry name" value="Acyl-CoA_dh_1"/>
    <property type="match status" value="1"/>
</dbReference>
<reference evidence="20 21" key="2">
    <citation type="journal article" date="2019" name="G3 (Bethesda)">
        <title>Hybrid Assembly of the Genome of the Entomopathogenic Nematode Steinernema carpocapsae Identifies the X-Chromosome.</title>
        <authorList>
            <person name="Serra L."/>
            <person name="Macchietto M."/>
            <person name="Macias-Munoz A."/>
            <person name="McGill C.J."/>
            <person name="Rodriguez I.M."/>
            <person name="Rodriguez B."/>
            <person name="Murad R."/>
            <person name="Mortazavi A."/>
        </authorList>
    </citation>
    <scope>NUCLEOTIDE SEQUENCE [LARGE SCALE GENOMIC DNA]</scope>
    <source>
        <strain evidence="20 21">ALL</strain>
    </source>
</reference>
<keyword evidence="7 16" id="KW-0285">Flavoprotein</keyword>
<dbReference type="FunFam" id="2.40.110.10:FF:000007">
    <property type="entry name" value="Medium-chain specific acyl-CoA dehydrogenase, mitochondrial"/>
    <property type="match status" value="1"/>
</dbReference>
<dbReference type="SUPFAM" id="SSF47203">
    <property type="entry name" value="Acyl-CoA dehydrogenase C-terminal domain-like"/>
    <property type="match status" value="1"/>
</dbReference>
<keyword evidence="11 16" id="KW-0560">Oxidoreductase</keyword>
<evidence type="ECO:0000313" key="21">
    <source>
        <dbReference type="Proteomes" id="UP000298663"/>
    </source>
</evidence>
<dbReference type="SUPFAM" id="SSF56645">
    <property type="entry name" value="Acyl-CoA dehydrogenase NM domain-like"/>
    <property type="match status" value="1"/>
</dbReference>
<dbReference type="PANTHER" id="PTHR43884:SF12">
    <property type="entry name" value="ISOVALERYL-COA DEHYDROGENASE, MITOCHONDRIAL-RELATED"/>
    <property type="match status" value="1"/>
</dbReference>
<feature type="domain" description="Acyl-CoA oxidase/dehydrogenase middle" evidence="18">
    <location>
        <begin position="167"/>
        <end position="264"/>
    </location>
</feature>
<evidence type="ECO:0000256" key="5">
    <source>
        <dbReference type="ARBA" id="ARBA00011881"/>
    </source>
</evidence>
<evidence type="ECO:0000259" key="18">
    <source>
        <dbReference type="Pfam" id="PF02770"/>
    </source>
</evidence>
<dbReference type="PANTHER" id="PTHR43884">
    <property type="entry name" value="ACYL-COA DEHYDROGENASE"/>
    <property type="match status" value="1"/>
</dbReference>
<dbReference type="EC" id="1.3.8.7" evidence="6"/>
<evidence type="ECO:0000259" key="17">
    <source>
        <dbReference type="Pfam" id="PF00441"/>
    </source>
</evidence>
<organism evidence="20 21">
    <name type="scientific">Steinernema carpocapsae</name>
    <name type="common">Entomopathogenic nematode</name>
    <dbReference type="NCBI Taxonomy" id="34508"/>
    <lineage>
        <taxon>Eukaryota</taxon>
        <taxon>Metazoa</taxon>
        <taxon>Ecdysozoa</taxon>
        <taxon>Nematoda</taxon>
        <taxon>Chromadorea</taxon>
        <taxon>Rhabditida</taxon>
        <taxon>Tylenchina</taxon>
        <taxon>Panagrolaimomorpha</taxon>
        <taxon>Strongyloidoidea</taxon>
        <taxon>Steinernematidae</taxon>
        <taxon>Steinernema</taxon>
    </lineage>
</organism>
<evidence type="ECO:0000256" key="13">
    <source>
        <dbReference type="ARBA" id="ARBA00023128"/>
    </source>
</evidence>
<dbReference type="Proteomes" id="UP000298663">
    <property type="component" value="Unassembled WGS sequence"/>
</dbReference>
<dbReference type="GO" id="GO:0070991">
    <property type="term" value="F:medium-chain fatty acyl-CoA dehydrogenase activity"/>
    <property type="evidence" value="ECO:0007669"/>
    <property type="project" value="UniProtKB-EC"/>
</dbReference>
<comment type="subunit">
    <text evidence="5">Homotetramer.</text>
</comment>
<dbReference type="PROSITE" id="PS00072">
    <property type="entry name" value="ACYL_COA_DH_1"/>
    <property type="match status" value="1"/>
</dbReference>
<keyword evidence="12" id="KW-0443">Lipid metabolism</keyword>
<evidence type="ECO:0000256" key="12">
    <source>
        <dbReference type="ARBA" id="ARBA00023098"/>
    </source>
</evidence>
<dbReference type="InterPro" id="IPR009075">
    <property type="entry name" value="AcylCo_DH/oxidase_C"/>
</dbReference>
<dbReference type="GO" id="GO:0005759">
    <property type="term" value="C:mitochondrial matrix"/>
    <property type="evidence" value="ECO:0007669"/>
    <property type="project" value="UniProtKB-SubCell"/>
</dbReference>
<dbReference type="EMBL" id="AZBU02000011">
    <property type="protein sequence ID" value="TKR61892.1"/>
    <property type="molecule type" value="Genomic_DNA"/>
</dbReference>
<evidence type="ECO:0000259" key="19">
    <source>
        <dbReference type="Pfam" id="PF02771"/>
    </source>
</evidence>
<dbReference type="InterPro" id="IPR006091">
    <property type="entry name" value="Acyl-CoA_Oxase/DH_mid-dom"/>
</dbReference>
<dbReference type="InterPro" id="IPR036250">
    <property type="entry name" value="AcylCo_DH-like_C"/>
</dbReference>
<dbReference type="PROSITE" id="PS00073">
    <property type="entry name" value="ACYL_COA_DH_2"/>
    <property type="match status" value="1"/>
</dbReference>
<feature type="domain" description="Acyl-CoA dehydrogenase/oxidase N-terminal" evidence="19">
    <location>
        <begin position="51"/>
        <end position="160"/>
    </location>
</feature>
<dbReference type="Gene3D" id="2.40.110.10">
    <property type="entry name" value="Butyryl-CoA Dehydrogenase, subunit A, domain 2"/>
    <property type="match status" value="1"/>
</dbReference>
<evidence type="ECO:0000256" key="6">
    <source>
        <dbReference type="ARBA" id="ARBA00012033"/>
    </source>
</evidence>
<keyword evidence="10" id="KW-0809">Transit peptide</keyword>
<comment type="similarity">
    <text evidence="4 16">Belongs to the acyl-CoA dehydrogenase family.</text>
</comment>
<reference evidence="20 21" key="1">
    <citation type="journal article" date="2015" name="Genome Biol.">
        <title>Comparative genomics of Steinernema reveals deeply conserved gene regulatory networks.</title>
        <authorList>
            <person name="Dillman A.R."/>
            <person name="Macchietto M."/>
            <person name="Porter C.F."/>
            <person name="Rogers A."/>
            <person name="Williams B."/>
            <person name="Antoshechkin I."/>
            <person name="Lee M.M."/>
            <person name="Goodwin Z."/>
            <person name="Lu X."/>
            <person name="Lewis E.E."/>
            <person name="Goodrich-Blair H."/>
            <person name="Stock S.P."/>
            <person name="Adams B.J."/>
            <person name="Sternberg P.W."/>
            <person name="Mortazavi A."/>
        </authorList>
    </citation>
    <scope>NUCLEOTIDE SEQUENCE [LARGE SCALE GENOMIC DNA]</scope>
    <source>
        <strain evidence="20 21">ALL</strain>
    </source>
</reference>
<evidence type="ECO:0000256" key="2">
    <source>
        <dbReference type="ARBA" id="ARBA00004305"/>
    </source>
</evidence>
<dbReference type="FunFam" id="1.10.540.10:FF:000010">
    <property type="entry name" value="Medium-chain specific acyl-CoA dehydrogenase, mitochondrial"/>
    <property type="match status" value="1"/>
</dbReference>
<comment type="function">
    <text evidence="15">This enzyme is specific for acyl chain lengths of 4 to 16.</text>
</comment>
<evidence type="ECO:0000256" key="11">
    <source>
        <dbReference type="ARBA" id="ARBA00023002"/>
    </source>
</evidence>
<dbReference type="InterPro" id="IPR037069">
    <property type="entry name" value="AcylCoA_DH/ox_N_sf"/>
</dbReference>
<evidence type="ECO:0000256" key="10">
    <source>
        <dbReference type="ARBA" id="ARBA00022946"/>
    </source>
</evidence>
<dbReference type="AlphaFoldDB" id="A0A4U5M010"/>
<keyword evidence="21" id="KW-1185">Reference proteome</keyword>
<comment type="pathway">
    <text evidence="3">Lipid metabolism; mitochondrial fatty acid beta-oxidation.</text>
</comment>
<name>A0A4U5M010_STECR</name>
<keyword evidence="13" id="KW-0496">Mitochondrion</keyword>
<dbReference type="InterPro" id="IPR006089">
    <property type="entry name" value="Acyl-CoA_DH_CS"/>
</dbReference>
<proteinExistence type="inferred from homology"/>
<dbReference type="STRING" id="34508.A0A4U5M010"/>
<evidence type="ECO:0000256" key="16">
    <source>
        <dbReference type="RuleBase" id="RU362125"/>
    </source>
</evidence>
<dbReference type="Gene3D" id="1.10.540.10">
    <property type="entry name" value="Acyl-CoA dehydrogenase/oxidase, N-terminal domain"/>
    <property type="match status" value="1"/>
</dbReference>